<evidence type="ECO:0000313" key="3">
    <source>
        <dbReference type="Proteomes" id="UP000623687"/>
    </source>
</evidence>
<organism evidence="2 3">
    <name type="scientific">Pleurotus ostreatus</name>
    <name type="common">Oyster mushroom</name>
    <name type="synonym">White-rot fungus</name>
    <dbReference type="NCBI Taxonomy" id="5322"/>
    <lineage>
        <taxon>Eukaryota</taxon>
        <taxon>Fungi</taxon>
        <taxon>Dikarya</taxon>
        <taxon>Basidiomycota</taxon>
        <taxon>Agaricomycotina</taxon>
        <taxon>Agaricomycetes</taxon>
        <taxon>Agaricomycetidae</taxon>
        <taxon>Agaricales</taxon>
        <taxon>Pleurotineae</taxon>
        <taxon>Pleurotaceae</taxon>
        <taxon>Pleurotus</taxon>
    </lineage>
</organism>
<keyword evidence="3" id="KW-1185">Reference proteome</keyword>
<dbReference type="Proteomes" id="UP000623687">
    <property type="component" value="Unassembled WGS sequence"/>
</dbReference>
<dbReference type="EMBL" id="JACETU010000007">
    <property type="protein sequence ID" value="KAF7424927.1"/>
    <property type="molecule type" value="Genomic_DNA"/>
</dbReference>
<comment type="caution">
    <text evidence="2">The sequence shown here is derived from an EMBL/GenBank/DDBJ whole genome shotgun (WGS) entry which is preliminary data.</text>
</comment>
<proteinExistence type="predicted"/>
<feature type="region of interest" description="Disordered" evidence="1">
    <location>
        <begin position="99"/>
        <end position="119"/>
    </location>
</feature>
<evidence type="ECO:0000256" key="1">
    <source>
        <dbReference type="SAM" id="MobiDB-lite"/>
    </source>
</evidence>
<name>A0A8H6ZR87_PLEOS</name>
<accession>A0A8H6ZR87</accession>
<evidence type="ECO:0000313" key="2">
    <source>
        <dbReference type="EMBL" id="KAF7424927.1"/>
    </source>
</evidence>
<dbReference type="VEuPathDB" id="FungiDB:PC9H_010238"/>
<gene>
    <name evidence="2" type="ORF">PC9H_010238</name>
</gene>
<reference evidence="2" key="1">
    <citation type="submission" date="2019-07" db="EMBL/GenBank/DDBJ databases">
        <authorList>
            <person name="Palmer J.M."/>
        </authorList>
    </citation>
    <scope>NUCLEOTIDE SEQUENCE</scope>
    <source>
        <strain evidence="2">PC9</strain>
    </source>
</reference>
<feature type="compositionally biased region" description="Polar residues" evidence="1">
    <location>
        <begin position="99"/>
        <end position="108"/>
    </location>
</feature>
<dbReference type="AlphaFoldDB" id="A0A8H6ZR87"/>
<sequence>MRQYLAKRSTHTTTTTTTTIARDGRYRLNYLRVCETAVIASYISVDKSPRLIPRINLHPRRVITLVPQDLATRLHMEDVGVIVFPVRVLMKICMLRQPSVSKPNTSTPGLAENKVARLE</sequence>
<dbReference type="RefSeq" id="XP_036629121.1">
    <property type="nucleotide sequence ID" value="XM_036779732.1"/>
</dbReference>
<dbReference type="OrthoDB" id="10570422at2759"/>
<dbReference type="GeneID" id="59380056"/>
<protein>
    <submittedName>
        <fullName evidence="2">Uncharacterized protein</fullName>
    </submittedName>
</protein>